<evidence type="ECO:0000313" key="1">
    <source>
        <dbReference type="EMBL" id="MEJ5907589.1"/>
    </source>
</evidence>
<comment type="caution">
    <text evidence="1">The sequence shown here is derived from an EMBL/GenBank/DDBJ whole genome shotgun (WGS) entry which is preliminary data.</text>
</comment>
<keyword evidence="2" id="KW-1185">Reference proteome</keyword>
<proteinExistence type="predicted"/>
<reference evidence="1 2" key="1">
    <citation type="submission" date="2024-02" db="EMBL/GenBank/DDBJ databases">
        <title>Identification of pathogenicity and growth-promoting functions of Pseudomonas putida variants.</title>
        <authorList>
            <person name="Sun J."/>
        </authorList>
    </citation>
    <scope>NUCLEOTIDE SEQUENCE [LARGE SCALE GENOMIC DNA]</scope>
    <source>
        <strain evidence="1 2">A04</strain>
    </source>
</reference>
<dbReference type="EMBL" id="JBBHLD010000030">
    <property type="protein sequence ID" value="MEJ5907589.1"/>
    <property type="molecule type" value="Genomic_DNA"/>
</dbReference>
<dbReference type="Proteomes" id="UP001377692">
    <property type="component" value="Unassembled WGS sequence"/>
</dbReference>
<accession>A0ABU8RCH9</accession>
<evidence type="ECO:0000313" key="2">
    <source>
        <dbReference type="Proteomes" id="UP001377692"/>
    </source>
</evidence>
<dbReference type="RefSeq" id="WP_186677380.1">
    <property type="nucleotide sequence ID" value="NZ_JABWRY020000001.1"/>
</dbReference>
<name>A0ABU8RCH9_9PSED</name>
<evidence type="ECO:0008006" key="3">
    <source>
        <dbReference type="Google" id="ProtNLM"/>
    </source>
</evidence>
<protein>
    <recommendedName>
        <fullName evidence="3">Mobilization protein</fullName>
    </recommendedName>
</protein>
<sequence length="81" mass="9199">MSNETLKAHFQKEIAATEKDVATSKLEKNKLLHEQKLGLLSSLLRYAEGHPTREDAMLADVVNDMLQALHLLDSNKTFRDH</sequence>
<gene>
    <name evidence="1" type="ORF">V7V80_23150</name>
</gene>
<organism evidence="1 2">
    <name type="scientific">Pseudomonas kermanshahensis</name>
    <dbReference type="NCBI Taxonomy" id="2745482"/>
    <lineage>
        <taxon>Bacteria</taxon>
        <taxon>Pseudomonadati</taxon>
        <taxon>Pseudomonadota</taxon>
        <taxon>Gammaproteobacteria</taxon>
        <taxon>Pseudomonadales</taxon>
        <taxon>Pseudomonadaceae</taxon>
        <taxon>Pseudomonas</taxon>
    </lineage>
</organism>